<keyword evidence="4" id="KW-0663">Pyridoxal phosphate</keyword>
<keyword evidence="3" id="KW-0032">Aminotransferase</keyword>
<dbReference type="SMART" id="SM00345">
    <property type="entry name" value="HTH_GNTR"/>
    <property type="match status" value="1"/>
</dbReference>
<keyword evidence="3" id="KW-0808">Transferase</keyword>
<dbReference type="EMBL" id="JAFBFC010000004">
    <property type="protein sequence ID" value="MBM7703488.1"/>
    <property type="molecule type" value="Genomic_DNA"/>
</dbReference>
<comment type="caution">
    <text evidence="9">The sequence shown here is derived from an EMBL/GenBank/DDBJ whole genome shotgun (WGS) entry which is preliminary data.</text>
</comment>
<dbReference type="PROSITE" id="PS50949">
    <property type="entry name" value="HTH_GNTR"/>
    <property type="match status" value="1"/>
</dbReference>
<dbReference type="InterPro" id="IPR036390">
    <property type="entry name" value="WH_DNA-bd_sf"/>
</dbReference>
<dbReference type="Pfam" id="PF00392">
    <property type="entry name" value="GntR"/>
    <property type="match status" value="1"/>
</dbReference>
<dbReference type="Gene3D" id="3.90.1150.10">
    <property type="entry name" value="Aspartate Aminotransferase, domain 1"/>
    <property type="match status" value="1"/>
</dbReference>
<comment type="similarity">
    <text evidence="2">In the C-terminal section; belongs to the class-I pyridoxal-phosphate-dependent aminotransferase family.</text>
</comment>
<feature type="domain" description="HTH gntR-type" evidence="8">
    <location>
        <begin position="13"/>
        <end position="81"/>
    </location>
</feature>
<dbReference type="PANTHER" id="PTHR46577:SF2">
    <property type="entry name" value="TRANSCRIPTIONAL REGULATORY PROTEIN"/>
    <property type="match status" value="1"/>
</dbReference>
<evidence type="ECO:0000256" key="5">
    <source>
        <dbReference type="ARBA" id="ARBA00023015"/>
    </source>
</evidence>
<reference evidence="9 10" key="1">
    <citation type="submission" date="2021-01" db="EMBL/GenBank/DDBJ databases">
        <title>Genomic Encyclopedia of Type Strains, Phase IV (KMG-IV): sequencing the most valuable type-strain genomes for metagenomic binning, comparative biology and taxonomic classification.</title>
        <authorList>
            <person name="Goeker M."/>
        </authorList>
    </citation>
    <scope>NUCLEOTIDE SEQUENCE [LARGE SCALE GENOMIC DNA]</scope>
    <source>
        <strain evidence="9 10">DSM 104297</strain>
    </source>
</reference>
<keyword evidence="10" id="KW-1185">Reference proteome</keyword>
<dbReference type="InterPro" id="IPR051446">
    <property type="entry name" value="HTH_trans_reg/aminotransferase"/>
</dbReference>
<dbReference type="Proteomes" id="UP000809829">
    <property type="component" value="Unassembled WGS sequence"/>
</dbReference>
<organism evidence="9 10">
    <name type="scientific">Priestia iocasae</name>
    <dbReference type="NCBI Taxonomy" id="2291674"/>
    <lineage>
        <taxon>Bacteria</taxon>
        <taxon>Bacillati</taxon>
        <taxon>Bacillota</taxon>
        <taxon>Bacilli</taxon>
        <taxon>Bacillales</taxon>
        <taxon>Bacillaceae</taxon>
        <taxon>Priestia</taxon>
    </lineage>
</organism>
<name>A0ABS2QWA7_9BACI</name>
<dbReference type="InterPro" id="IPR015422">
    <property type="entry name" value="PyrdxlP-dep_Trfase_small"/>
</dbReference>
<dbReference type="Pfam" id="PF00155">
    <property type="entry name" value="Aminotran_1_2"/>
    <property type="match status" value="1"/>
</dbReference>
<evidence type="ECO:0000256" key="7">
    <source>
        <dbReference type="ARBA" id="ARBA00023163"/>
    </source>
</evidence>
<dbReference type="SUPFAM" id="SSF53383">
    <property type="entry name" value="PLP-dependent transferases"/>
    <property type="match status" value="1"/>
</dbReference>
<evidence type="ECO:0000256" key="3">
    <source>
        <dbReference type="ARBA" id="ARBA00022576"/>
    </source>
</evidence>
<evidence type="ECO:0000313" key="9">
    <source>
        <dbReference type="EMBL" id="MBM7703488.1"/>
    </source>
</evidence>
<dbReference type="SUPFAM" id="SSF46785">
    <property type="entry name" value="Winged helix' DNA-binding domain"/>
    <property type="match status" value="1"/>
</dbReference>
<keyword evidence="7" id="KW-0804">Transcription</keyword>
<evidence type="ECO:0000256" key="6">
    <source>
        <dbReference type="ARBA" id="ARBA00023125"/>
    </source>
</evidence>
<sequence length="481" mass="54236">MKQGWQLNRKSEIPLYLQIKHLLKEKIRLGEWSIGTTLPSQRKLAQLLDVNRSTVVEAYEELMAEGLIEGVQGKGTRVVNNTWNVIQSEIDWNSYVIESTYKPSKPLIQKINEAEFSPSIIRLGTGELGKELLPIGAMNDLISNLKIEAHHLGYEEPKGSLELRQAVCKHVQAFGIHTSPSSVLIVSGALQAFQLIASGLLKQRASILAESPSYVFSINAFQSANVQLHNVPIDQIAKNPSILAKLKAQHNASLFYTIPTFHNPTGFLYTEEQRQNIVHACQSSQLPIVEDDVYRELWIDTPPPPTMKSMDQSGNILYIGSLSKLVSPGLRIGWIIGPETVINRLADLKMQVDYGASSLSQAVAERWLSSPDYYNEHVNWVRISLKERRAHFLHLLDTYFSSFATWSVPTGSFYVWVRLQKELSLHRLFDVALKNGILINPGSIYEERDASYLRLSYSYESKERIEQGMKQLASCIQSMIG</sequence>
<evidence type="ECO:0000313" key="10">
    <source>
        <dbReference type="Proteomes" id="UP000809829"/>
    </source>
</evidence>
<accession>A0ABS2QWA7</accession>
<dbReference type="Gene3D" id="1.10.10.10">
    <property type="entry name" value="Winged helix-like DNA-binding domain superfamily/Winged helix DNA-binding domain"/>
    <property type="match status" value="1"/>
</dbReference>
<comment type="cofactor">
    <cofactor evidence="1">
        <name>pyridoxal 5'-phosphate</name>
        <dbReference type="ChEBI" id="CHEBI:597326"/>
    </cofactor>
</comment>
<dbReference type="InterPro" id="IPR000524">
    <property type="entry name" value="Tscrpt_reg_HTH_GntR"/>
</dbReference>
<dbReference type="RefSeq" id="WP_205187388.1">
    <property type="nucleotide sequence ID" value="NZ_JAFBFC010000004.1"/>
</dbReference>
<proteinExistence type="inferred from homology"/>
<dbReference type="InterPro" id="IPR015424">
    <property type="entry name" value="PyrdxlP-dep_Trfase"/>
</dbReference>
<dbReference type="InterPro" id="IPR015421">
    <property type="entry name" value="PyrdxlP-dep_Trfase_major"/>
</dbReference>
<dbReference type="PANTHER" id="PTHR46577">
    <property type="entry name" value="HTH-TYPE TRANSCRIPTIONAL REGULATORY PROTEIN GABR"/>
    <property type="match status" value="1"/>
</dbReference>
<evidence type="ECO:0000256" key="1">
    <source>
        <dbReference type="ARBA" id="ARBA00001933"/>
    </source>
</evidence>
<evidence type="ECO:0000256" key="2">
    <source>
        <dbReference type="ARBA" id="ARBA00005384"/>
    </source>
</evidence>
<dbReference type="Gene3D" id="3.40.640.10">
    <property type="entry name" value="Type I PLP-dependent aspartate aminotransferase-like (Major domain)"/>
    <property type="match status" value="1"/>
</dbReference>
<protein>
    <submittedName>
        <fullName evidence="9">GntR family transcriptional regulator of abcA and norABC</fullName>
    </submittedName>
</protein>
<dbReference type="CDD" id="cd07377">
    <property type="entry name" value="WHTH_GntR"/>
    <property type="match status" value="1"/>
</dbReference>
<dbReference type="InterPro" id="IPR036388">
    <property type="entry name" value="WH-like_DNA-bd_sf"/>
</dbReference>
<evidence type="ECO:0000256" key="4">
    <source>
        <dbReference type="ARBA" id="ARBA00022898"/>
    </source>
</evidence>
<dbReference type="PRINTS" id="PR00035">
    <property type="entry name" value="HTHGNTR"/>
</dbReference>
<keyword evidence="6" id="KW-0238">DNA-binding</keyword>
<dbReference type="InterPro" id="IPR004839">
    <property type="entry name" value="Aminotransferase_I/II_large"/>
</dbReference>
<dbReference type="CDD" id="cd00609">
    <property type="entry name" value="AAT_like"/>
    <property type="match status" value="1"/>
</dbReference>
<evidence type="ECO:0000259" key="8">
    <source>
        <dbReference type="PROSITE" id="PS50949"/>
    </source>
</evidence>
<keyword evidence="5" id="KW-0805">Transcription regulation</keyword>
<gene>
    <name evidence="9" type="ORF">JOC83_002337</name>
</gene>